<dbReference type="InterPro" id="IPR004811">
    <property type="entry name" value="RelA/Spo_fam"/>
</dbReference>
<dbReference type="SMART" id="SM00471">
    <property type="entry name" value="HDc"/>
    <property type="match status" value="1"/>
</dbReference>
<dbReference type="SUPFAM" id="SSF109604">
    <property type="entry name" value="HD-domain/PDEase-like"/>
    <property type="match status" value="1"/>
</dbReference>
<keyword evidence="8" id="KW-1185">Reference proteome</keyword>
<dbReference type="CDD" id="cd01668">
    <property type="entry name" value="TGS_RSH"/>
    <property type="match status" value="1"/>
</dbReference>
<dbReference type="GO" id="GO:0015969">
    <property type="term" value="P:guanosine tetraphosphate metabolic process"/>
    <property type="evidence" value="ECO:0007669"/>
    <property type="project" value="InterPro"/>
</dbReference>
<dbReference type="InterPro" id="IPR045865">
    <property type="entry name" value="ACT-like_dom_sf"/>
</dbReference>
<dbReference type="GO" id="GO:0016301">
    <property type="term" value="F:kinase activity"/>
    <property type="evidence" value="ECO:0007669"/>
    <property type="project" value="UniProtKB-KW"/>
</dbReference>
<dbReference type="InterPro" id="IPR006674">
    <property type="entry name" value="HD_domain"/>
</dbReference>
<dbReference type="InterPro" id="IPR033655">
    <property type="entry name" value="TGS_RelA/SpoT"/>
</dbReference>
<sequence>MGDFMAGIILPRRTSKRASTNLDIVEIKEYITLENELKKYIKDRKALNKIKEAYLFAEKMHSNQKRKNGDPYIYHPLSTAYYLAQLQMGPKTIKAGLLHDVVEDTPVKIEEIEEKFGNEIASLVESVTKVSYFAEENREQIKSEYLRKLYISMAKDIRVIIIKIADRLHNMLTIENLPEEKQKVIAKETLTIYAAIAHRIGMKNAKSKLEDMAFKVLNLKDFEDIKNLIEKGRESREVNIAKTIDDISFFLRKEKHIKIIDIFGREKTIYSIYRKMNVNGKQFEELHDLVAIRIIAKSTDDCYKILGYLHQKYLPLSGRFKDYIATPKNNVYQSLHTTLSNSKGMFFEVQIRTQQMDDVAEAGAAAHWRYKEGEVVDIDKRQKQIDEQIDIFSRILDLTDQINEEENSKERELENQLQKDVFGSMIYVLTPTQNVITLPYGATVLDFAYRIHTEIGEKTTGAKIDGIFSPINTVLESGQVVEIKTSSKQQPTHEWLKIATTSNAKNRIRKYLGNKLKEDNSFDEDRKELARKTENLINSYINQKEIKWKRKSPSEVLEVVKKAGYASLEEFLISVGKGELSIVEATDKFFINHNFSKDEEALRSIKSKTINDRSLKNDIVIDGITNIKTSIASCCLPIPYEDVIGYVAKSGNGIKVHLKECYNLYATEETKRLVQVQWNSAVAENSLYTTKLKYFATDRPNLLYDISRALSNLKATTINVKIGVDDKSLLVNGELTIKVKSSAQLNQIILTIKSIANIIDCERSFKSIK</sequence>
<name>A0A2K8P3V3_9MOLU</name>
<dbReference type="CDD" id="cd00077">
    <property type="entry name" value="HDc"/>
    <property type="match status" value="1"/>
</dbReference>
<evidence type="ECO:0000313" key="8">
    <source>
        <dbReference type="Proteomes" id="UP000232221"/>
    </source>
</evidence>
<keyword evidence="7" id="KW-0418">Kinase</keyword>
<dbReference type="FunFam" id="3.10.20.30:FF:000002">
    <property type="entry name" value="GTP pyrophosphokinase (RelA/SpoT)"/>
    <property type="match status" value="1"/>
</dbReference>
<dbReference type="InterPro" id="IPR002912">
    <property type="entry name" value="ACT_dom"/>
</dbReference>
<dbReference type="PANTHER" id="PTHR21262">
    <property type="entry name" value="GUANOSINE-3',5'-BIS DIPHOSPHATE 3'-PYROPHOSPHOHYDROLASE"/>
    <property type="match status" value="1"/>
</dbReference>
<dbReference type="Gene3D" id="1.10.3210.10">
    <property type="entry name" value="Hypothetical protein af1432"/>
    <property type="match status" value="1"/>
</dbReference>
<evidence type="ECO:0000256" key="4">
    <source>
        <dbReference type="RuleBase" id="RU003847"/>
    </source>
</evidence>
<dbReference type="PROSITE" id="PS51831">
    <property type="entry name" value="HD"/>
    <property type="match status" value="1"/>
</dbReference>
<dbReference type="Gene3D" id="3.30.70.260">
    <property type="match status" value="1"/>
</dbReference>
<proteinExistence type="inferred from homology"/>
<dbReference type="CDD" id="cd04876">
    <property type="entry name" value="ACT_RelA-SpoT"/>
    <property type="match status" value="1"/>
</dbReference>
<comment type="pathway">
    <text evidence="1">Purine metabolism.</text>
</comment>
<feature type="domain" description="HD" evidence="5">
    <location>
        <begin position="72"/>
        <end position="171"/>
    </location>
</feature>
<dbReference type="InterPro" id="IPR043519">
    <property type="entry name" value="NT_sf"/>
</dbReference>
<dbReference type="InterPro" id="IPR003607">
    <property type="entry name" value="HD/PDEase_dom"/>
</dbReference>
<dbReference type="Gene3D" id="3.30.460.10">
    <property type="entry name" value="Beta Polymerase, domain 2"/>
    <property type="match status" value="1"/>
</dbReference>
<evidence type="ECO:0000256" key="1">
    <source>
        <dbReference type="ARBA" id="ARBA00025704"/>
    </source>
</evidence>
<evidence type="ECO:0000259" key="5">
    <source>
        <dbReference type="PROSITE" id="PS51831"/>
    </source>
</evidence>
<dbReference type="SUPFAM" id="SSF81271">
    <property type="entry name" value="TGS-like"/>
    <property type="match status" value="1"/>
</dbReference>
<dbReference type="GO" id="GO:0005886">
    <property type="term" value="C:plasma membrane"/>
    <property type="evidence" value="ECO:0007669"/>
    <property type="project" value="TreeGrafter"/>
</dbReference>
<dbReference type="SUPFAM" id="SSF55021">
    <property type="entry name" value="ACT-like"/>
    <property type="match status" value="1"/>
</dbReference>
<reference evidence="7 8" key="1">
    <citation type="submission" date="2017-11" db="EMBL/GenBank/DDBJ databases">
        <title>Genome sequence of Mesoplasma coleopterae BARC 779 (ATCC 49583).</title>
        <authorList>
            <person name="Lo W.-S."/>
            <person name="Kuo C.-H."/>
        </authorList>
    </citation>
    <scope>NUCLEOTIDE SEQUENCE [LARGE SCALE GENOMIC DNA]</scope>
    <source>
        <strain evidence="7 8">BARC 779</strain>
    </source>
</reference>
<dbReference type="Gene3D" id="3.10.20.30">
    <property type="match status" value="1"/>
</dbReference>
<evidence type="ECO:0000256" key="3">
    <source>
        <dbReference type="ARBA" id="ARBA00056789"/>
    </source>
</evidence>
<dbReference type="FunFam" id="1.10.3210.10:FF:000001">
    <property type="entry name" value="GTP pyrophosphokinase RelA"/>
    <property type="match status" value="1"/>
</dbReference>
<feature type="domain" description="TGS" evidence="6">
    <location>
        <begin position="424"/>
        <end position="485"/>
    </location>
</feature>
<dbReference type="InterPro" id="IPR012676">
    <property type="entry name" value="TGS-like"/>
</dbReference>
<dbReference type="InterPro" id="IPR007685">
    <property type="entry name" value="RelA_SpoT"/>
</dbReference>
<dbReference type="Pfam" id="PF13291">
    <property type="entry name" value="ACT_4"/>
    <property type="match status" value="1"/>
</dbReference>
<evidence type="ECO:0000259" key="6">
    <source>
        <dbReference type="PROSITE" id="PS51880"/>
    </source>
</evidence>
<dbReference type="Pfam" id="PF02824">
    <property type="entry name" value="TGS"/>
    <property type="match status" value="1"/>
</dbReference>
<dbReference type="PROSITE" id="PS51880">
    <property type="entry name" value="TGS"/>
    <property type="match status" value="1"/>
</dbReference>
<dbReference type="SMART" id="SM00954">
    <property type="entry name" value="RelA_SpoT"/>
    <property type="match status" value="1"/>
</dbReference>
<comment type="similarity">
    <text evidence="4">Belongs to the relA/spoT family.</text>
</comment>
<dbReference type="FunFam" id="3.30.460.10:FF:000001">
    <property type="entry name" value="GTP pyrophosphokinase RelA"/>
    <property type="match status" value="1"/>
</dbReference>
<dbReference type="KEGG" id="mcol:MCOLE_v1c02960"/>
<dbReference type="AlphaFoldDB" id="A0A2K8P3V3"/>
<dbReference type="Pfam" id="PF04607">
    <property type="entry name" value="RelA_SpoT"/>
    <property type="match status" value="1"/>
</dbReference>
<accession>A0A2K8P3V3</accession>
<dbReference type="Proteomes" id="UP000232221">
    <property type="component" value="Chromosome"/>
</dbReference>
<protein>
    <recommendedName>
        <fullName evidence="2">Penta-phosphate guanosine-3'-pyrophosphohydrolase</fullName>
    </recommendedName>
</protein>
<dbReference type="PANTHER" id="PTHR21262:SF31">
    <property type="entry name" value="GTP PYROPHOSPHOKINASE"/>
    <property type="match status" value="1"/>
</dbReference>
<keyword evidence="7" id="KW-0808">Transferase</keyword>
<comment type="function">
    <text evidence="3">In eubacteria ppGpp (guanosine 3'-diphosphate 5'-diphosphate) is a mediator of the stringent response that coordinates a variety of cellular activities in response to changes in nutritional abundance. This enzyme catalyzes the degradation of ppGpp into GDP. It may also be capable of catalyzing the synthesis of ppGpp.</text>
</comment>
<dbReference type="InterPro" id="IPR012675">
    <property type="entry name" value="Beta-grasp_dom_sf"/>
</dbReference>
<dbReference type="EMBL" id="CP024968">
    <property type="protein sequence ID" value="ATZ20810.1"/>
    <property type="molecule type" value="Genomic_DNA"/>
</dbReference>
<dbReference type="InterPro" id="IPR004095">
    <property type="entry name" value="TGS"/>
</dbReference>
<evidence type="ECO:0000256" key="2">
    <source>
        <dbReference type="ARBA" id="ARBA00041770"/>
    </source>
</evidence>
<dbReference type="Pfam" id="PF13328">
    <property type="entry name" value="HD_4"/>
    <property type="match status" value="1"/>
</dbReference>
<dbReference type="CDD" id="cd05399">
    <property type="entry name" value="NT_Rel-Spo_like"/>
    <property type="match status" value="1"/>
</dbReference>
<dbReference type="SUPFAM" id="SSF81301">
    <property type="entry name" value="Nucleotidyltransferase"/>
    <property type="match status" value="1"/>
</dbReference>
<gene>
    <name evidence="7" type="primary">relA</name>
    <name evidence="7" type="ORF">MCOLE_v1c02960</name>
</gene>
<dbReference type="NCBIfam" id="TIGR00691">
    <property type="entry name" value="spoT_relA"/>
    <property type="match status" value="1"/>
</dbReference>
<evidence type="ECO:0000313" key="7">
    <source>
        <dbReference type="EMBL" id="ATZ20810.1"/>
    </source>
</evidence>
<organism evidence="7 8">
    <name type="scientific">Mesoplasma coleopterae</name>
    <dbReference type="NCBI Taxonomy" id="324078"/>
    <lineage>
        <taxon>Bacteria</taxon>
        <taxon>Bacillati</taxon>
        <taxon>Mycoplasmatota</taxon>
        <taxon>Mollicutes</taxon>
        <taxon>Entomoplasmatales</taxon>
        <taxon>Entomoplasmataceae</taxon>
        <taxon>Mesoplasma</taxon>
    </lineage>
</organism>